<sequence>MPLAKSAATKLLESKFPPPKVDDCPQDYFHKVTIHHATRGAKDPARFCAYDRTCHPPKKASAEQKAKRSEYEEFKRNNPVKRKARVPKKKSPLQLVLDDVVAAFNAGFPDGHSAPLTAEASQAIDKALAALNSFYPVINSMVSSKASGGKAAGPAVLSKSSSSKAAVAGSSVANSSSRNKEKAKGDARIIAAAPGATTMAPSSARERTRQKFLEDEKSNIQADAYDSDMYAIDPSERALIRVVIYKDANEEPFEQQLRRRCKSDFDFKWFHIAKVVRAVPDGDQDTQECVAYHRYSLSDLDFTAERVLDTISLANRGDIVIYRATNLRNEQCPGINEWISKALDSAFSGGVEDDESEDDESEDEVPIAGPSSASTPRTLKRKYSSVDKGKGREGFSSKWLEAEARLFEEEEEEDRRFRRRFMRELEDGEEVLVLDSDDEKYLQSMC</sequence>
<dbReference type="AlphaFoldDB" id="A0A8H6YJ87"/>
<name>A0A8H6YJ87_9AGAR</name>
<feature type="compositionally biased region" description="Basic and acidic residues" evidence="1">
    <location>
        <begin position="384"/>
        <end position="393"/>
    </location>
</feature>
<accession>A0A8H6YJ87</accession>
<feature type="compositionally biased region" description="Acidic residues" evidence="1">
    <location>
        <begin position="351"/>
        <end position="365"/>
    </location>
</feature>
<evidence type="ECO:0000256" key="1">
    <source>
        <dbReference type="SAM" id="MobiDB-lite"/>
    </source>
</evidence>
<organism evidence="2 3">
    <name type="scientific">Mycena sanguinolenta</name>
    <dbReference type="NCBI Taxonomy" id="230812"/>
    <lineage>
        <taxon>Eukaryota</taxon>
        <taxon>Fungi</taxon>
        <taxon>Dikarya</taxon>
        <taxon>Basidiomycota</taxon>
        <taxon>Agaricomycotina</taxon>
        <taxon>Agaricomycetes</taxon>
        <taxon>Agaricomycetidae</taxon>
        <taxon>Agaricales</taxon>
        <taxon>Marasmiineae</taxon>
        <taxon>Mycenaceae</taxon>
        <taxon>Mycena</taxon>
    </lineage>
</organism>
<reference evidence="2" key="1">
    <citation type="submission" date="2020-05" db="EMBL/GenBank/DDBJ databases">
        <title>Mycena genomes resolve the evolution of fungal bioluminescence.</title>
        <authorList>
            <person name="Tsai I.J."/>
        </authorList>
    </citation>
    <scope>NUCLEOTIDE SEQUENCE</scope>
    <source>
        <strain evidence="2">160909Yilan</strain>
    </source>
</reference>
<proteinExistence type="predicted"/>
<dbReference type="OrthoDB" id="3060438at2759"/>
<gene>
    <name evidence="2" type="ORF">MSAN_01112600</name>
</gene>
<feature type="region of interest" description="Disordered" evidence="1">
    <location>
        <begin position="167"/>
        <end position="186"/>
    </location>
</feature>
<comment type="caution">
    <text evidence="2">The sequence shown here is derived from an EMBL/GenBank/DDBJ whole genome shotgun (WGS) entry which is preliminary data.</text>
</comment>
<feature type="compositionally biased region" description="Low complexity" evidence="1">
    <location>
        <begin position="167"/>
        <end position="177"/>
    </location>
</feature>
<evidence type="ECO:0000313" key="2">
    <source>
        <dbReference type="EMBL" id="KAF7360833.1"/>
    </source>
</evidence>
<feature type="region of interest" description="Disordered" evidence="1">
    <location>
        <begin position="348"/>
        <end position="393"/>
    </location>
</feature>
<keyword evidence="3" id="KW-1185">Reference proteome</keyword>
<protein>
    <submittedName>
        <fullName evidence="2">Uncharacterized protein</fullName>
    </submittedName>
</protein>
<evidence type="ECO:0000313" key="3">
    <source>
        <dbReference type="Proteomes" id="UP000623467"/>
    </source>
</evidence>
<dbReference type="EMBL" id="JACAZH010000008">
    <property type="protein sequence ID" value="KAF7360833.1"/>
    <property type="molecule type" value="Genomic_DNA"/>
</dbReference>
<dbReference type="Proteomes" id="UP000623467">
    <property type="component" value="Unassembled WGS sequence"/>
</dbReference>